<dbReference type="SUPFAM" id="SSF47473">
    <property type="entry name" value="EF-hand"/>
    <property type="match status" value="1"/>
</dbReference>
<dbReference type="GO" id="GO:0031640">
    <property type="term" value="P:killing of cells of another organism"/>
    <property type="evidence" value="ECO:0007669"/>
    <property type="project" value="Ensembl"/>
</dbReference>
<proteinExistence type="inferred from homology"/>
<dbReference type="AlphaFoldDB" id="A0A2K6F9H1"/>
<name>A0A2K6F9H1_PROCO</name>
<dbReference type="InterPro" id="IPR013787">
    <property type="entry name" value="S100_Ca-bd_sub"/>
</dbReference>
<evidence type="ECO:0000256" key="5">
    <source>
        <dbReference type="RuleBase" id="RU361184"/>
    </source>
</evidence>
<dbReference type="CTD" id="6283"/>
<dbReference type="InterPro" id="IPR018247">
    <property type="entry name" value="EF_Hand_1_Ca_BS"/>
</dbReference>
<evidence type="ECO:0000256" key="3">
    <source>
        <dbReference type="ARBA" id="ARBA00022737"/>
    </source>
</evidence>
<dbReference type="GO" id="GO:0061844">
    <property type="term" value="P:antimicrobial humoral immune response mediated by antimicrobial peptide"/>
    <property type="evidence" value="ECO:0007669"/>
    <property type="project" value="Ensembl"/>
</dbReference>
<dbReference type="GO" id="GO:0043542">
    <property type="term" value="P:endothelial cell migration"/>
    <property type="evidence" value="ECO:0007669"/>
    <property type="project" value="TreeGrafter"/>
</dbReference>
<dbReference type="Gene3D" id="1.10.238.10">
    <property type="entry name" value="EF-hand"/>
    <property type="match status" value="1"/>
</dbReference>
<dbReference type="SMART" id="SM01394">
    <property type="entry name" value="S_100"/>
    <property type="match status" value="1"/>
</dbReference>
<dbReference type="GO" id="GO:0048306">
    <property type="term" value="F:calcium-dependent protein binding"/>
    <property type="evidence" value="ECO:0007669"/>
    <property type="project" value="TreeGrafter"/>
</dbReference>
<evidence type="ECO:0000256" key="1">
    <source>
        <dbReference type="ARBA" id="ARBA00007323"/>
    </source>
</evidence>
<dbReference type="GO" id="GO:0050832">
    <property type="term" value="P:defense response to fungus"/>
    <property type="evidence" value="ECO:0007669"/>
    <property type="project" value="Ensembl"/>
</dbReference>
<dbReference type="OrthoDB" id="9909924at2759"/>
<dbReference type="GO" id="GO:0043123">
    <property type="term" value="P:positive regulation of canonical NF-kappaB signal transduction"/>
    <property type="evidence" value="ECO:0007669"/>
    <property type="project" value="Ensembl"/>
</dbReference>
<dbReference type="InterPro" id="IPR002048">
    <property type="entry name" value="EF_hand_dom"/>
</dbReference>
<dbReference type="OMA" id="HEHLHEV"/>
<keyword evidence="4 5" id="KW-0106">Calcium</keyword>
<dbReference type="GO" id="GO:0006805">
    <property type="term" value="P:xenobiotic metabolic process"/>
    <property type="evidence" value="ECO:0007669"/>
    <property type="project" value="Ensembl"/>
</dbReference>
<sequence length="92" mass="10541">MSKLEQHMEGIINVFHQYSIRTGDYDTLSKGELSQLLSKELANTIKNTRDKETVDNIFAGLDTNRDQQVDFVEFMTLVASVLKTAHENIHKE</sequence>
<dbReference type="GO" id="GO:0005634">
    <property type="term" value="C:nucleus"/>
    <property type="evidence" value="ECO:0007669"/>
    <property type="project" value="Ensembl"/>
</dbReference>
<keyword evidence="3" id="KW-0677">Repeat</keyword>
<dbReference type="Ensembl" id="ENSPCOT00000021192.1">
    <property type="protein sequence ID" value="ENSPCOP00000010612.1"/>
    <property type="gene ID" value="ENSPCOG00000016784.1"/>
</dbReference>
<dbReference type="PANTHER" id="PTHR11639:SF77">
    <property type="entry name" value="PROTEIN S100-A12"/>
    <property type="match status" value="1"/>
</dbReference>
<evidence type="ECO:0000313" key="7">
    <source>
        <dbReference type="Ensembl" id="ENSPCOP00000010612.1"/>
    </source>
</evidence>
<comment type="similarity">
    <text evidence="1 5">Belongs to the S-100 family.</text>
</comment>
<keyword evidence="2 5" id="KW-0479">Metal-binding</keyword>
<dbReference type="GO" id="GO:0005737">
    <property type="term" value="C:cytoplasm"/>
    <property type="evidence" value="ECO:0007669"/>
    <property type="project" value="Ensembl"/>
</dbReference>
<evidence type="ECO:0000256" key="4">
    <source>
        <dbReference type="ARBA" id="ARBA00022837"/>
    </source>
</evidence>
<dbReference type="InterPro" id="IPR001751">
    <property type="entry name" value="S100/CaBP7/8-like_CS"/>
</dbReference>
<dbReference type="PROSITE" id="PS50222">
    <property type="entry name" value="EF_HAND_2"/>
    <property type="match status" value="1"/>
</dbReference>
<keyword evidence="8" id="KW-1185">Reference proteome</keyword>
<dbReference type="GO" id="GO:0070062">
    <property type="term" value="C:extracellular exosome"/>
    <property type="evidence" value="ECO:0007669"/>
    <property type="project" value="TreeGrafter"/>
</dbReference>
<dbReference type="PANTHER" id="PTHR11639">
    <property type="entry name" value="S100 CALCIUM-BINDING PROTEIN"/>
    <property type="match status" value="1"/>
</dbReference>
<reference evidence="7" key="2">
    <citation type="submission" date="2025-09" db="UniProtKB">
        <authorList>
            <consortium name="Ensembl"/>
        </authorList>
    </citation>
    <scope>IDENTIFICATION</scope>
</reference>
<organism evidence="7 8">
    <name type="scientific">Propithecus coquereli</name>
    <name type="common">Coquerel's sifaka</name>
    <name type="synonym">Propithecus verreauxi coquereli</name>
    <dbReference type="NCBI Taxonomy" id="379532"/>
    <lineage>
        <taxon>Eukaryota</taxon>
        <taxon>Metazoa</taxon>
        <taxon>Chordata</taxon>
        <taxon>Craniata</taxon>
        <taxon>Vertebrata</taxon>
        <taxon>Euteleostomi</taxon>
        <taxon>Mammalia</taxon>
        <taxon>Eutheria</taxon>
        <taxon>Euarchontoglires</taxon>
        <taxon>Primates</taxon>
        <taxon>Strepsirrhini</taxon>
        <taxon>Lemuriformes</taxon>
        <taxon>Indriidae</taxon>
        <taxon>Propithecus</taxon>
    </lineage>
</organism>
<accession>A0A2K6F9H1</accession>
<dbReference type="RefSeq" id="XP_012514080.1">
    <property type="nucleotide sequence ID" value="XM_012658626.1"/>
</dbReference>
<dbReference type="InterPro" id="IPR011992">
    <property type="entry name" value="EF-hand-dom_pair"/>
</dbReference>
<dbReference type="Pfam" id="PF01023">
    <property type="entry name" value="S_100"/>
    <property type="match status" value="1"/>
</dbReference>
<evidence type="ECO:0000259" key="6">
    <source>
        <dbReference type="PROSITE" id="PS50222"/>
    </source>
</evidence>
<dbReference type="FunFam" id="1.10.238.10:FF:000044">
    <property type="entry name" value="Protein S100"/>
    <property type="match status" value="1"/>
</dbReference>
<reference evidence="7" key="1">
    <citation type="submission" date="2025-08" db="UniProtKB">
        <authorList>
            <consortium name="Ensembl"/>
        </authorList>
    </citation>
    <scope>IDENTIFICATION</scope>
</reference>
<dbReference type="GeneID" id="105821828"/>
<dbReference type="GeneTree" id="ENSGT00940000162189"/>
<dbReference type="PROSITE" id="PS00018">
    <property type="entry name" value="EF_HAND_1"/>
    <property type="match status" value="1"/>
</dbReference>
<feature type="domain" description="EF-hand" evidence="6">
    <location>
        <begin position="49"/>
        <end position="84"/>
    </location>
</feature>
<gene>
    <name evidence="7" type="primary">S100A12</name>
</gene>
<dbReference type="STRING" id="379532.ENSPCOP00000010612"/>
<dbReference type="GO" id="GO:0050786">
    <property type="term" value="F:RAGE receptor binding"/>
    <property type="evidence" value="ECO:0007669"/>
    <property type="project" value="Ensembl"/>
</dbReference>
<evidence type="ECO:0000313" key="8">
    <source>
        <dbReference type="Proteomes" id="UP000233160"/>
    </source>
</evidence>
<dbReference type="Proteomes" id="UP000233160">
    <property type="component" value="Unassembled WGS sequence"/>
</dbReference>
<dbReference type="GO" id="GO:0042802">
    <property type="term" value="F:identical protein binding"/>
    <property type="evidence" value="ECO:0007669"/>
    <property type="project" value="Ensembl"/>
</dbReference>
<evidence type="ECO:0000256" key="2">
    <source>
        <dbReference type="ARBA" id="ARBA00022723"/>
    </source>
</evidence>
<dbReference type="GO" id="GO:0005509">
    <property type="term" value="F:calcium ion binding"/>
    <property type="evidence" value="ECO:0007669"/>
    <property type="project" value="InterPro"/>
</dbReference>
<dbReference type="KEGG" id="pcoq:105821828"/>
<dbReference type="PROSITE" id="PS00303">
    <property type="entry name" value="S100_CABP"/>
    <property type="match status" value="1"/>
</dbReference>
<protein>
    <recommendedName>
        <fullName evidence="5">Protein S100</fullName>
    </recommendedName>
    <alternativeName>
        <fullName evidence="5">S100 calcium-binding protein</fullName>
    </alternativeName>
</protein>